<dbReference type="EnsemblMetazoa" id="CLYHEMT008644.1">
    <property type="protein sequence ID" value="CLYHEMP008644.1"/>
    <property type="gene ID" value="CLYHEMG008644"/>
</dbReference>
<evidence type="ECO:0000313" key="3">
    <source>
        <dbReference type="EnsemblMetazoa" id="CLYHEMP008644.1"/>
    </source>
</evidence>
<dbReference type="InterPro" id="IPR038904">
    <property type="entry name" value="BRAT1"/>
</dbReference>
<dbReference type="InterPro" id="IPR016024">
    <property type="entry name" value="ARM-type_fold"/>
</dbReference>
<dbReference type="GO" id="GO:0008283">
    <property type="term" value="P:cell population proliferation"/>
    <property type="evidence" value="ECO:0007669"/>
    <property type="project" value="InterPro"/>
</dbReference>
<accession>A0A7M5VCN8</accession>
<organism evidence="3 4">
    <name type="scientific">Clytia hemisphaerica</name>
    <dbReference type="NCBI Taxonomy" id="252671"/>
    <lineage>
        <taxon>Eukaryota</taxon>
        <taxon>Metazoa</taxon>
        <taxon>Cnidaria</taxon>
        <taxon>Hydrozoa</taxon>
        <taxon>Hydroidolina</taxon>
        <taxon>Leptothecata</taxon>
        <taxon>Obeliida</taxon>
        <taxon>Clytiidae</taxon>
        <taxon>Clytia</taxon>
    </lineage>
</organism>
<proteinExistence type="predicted"/>
<comment type="subcellular location">
    <subcellularLocation>
        <location evidence="1">Cytoplasm</location>
    </subcellularLocation>
</comment>
<dbReference type="OrthoDB" id="10057956at2759"/>
<dbReference type="GO" id="GO:0006974">
    <property type="term" value="P:DNA damage response"/>
    <property type="evidence" value="ECO:0007669"/>
    <property type="project" value="InterPro"/>
</dbReference>
<dbReference type="Proteomes" id="UP000594262">
    <property type="component" value="Unplaced"/>
</dbReference>
<dbReference type="GeneID" id="136801443"/>
<dbReference type="RefSeq" id="XP_066914182.1">
    <property type="nucleotide sequence ID" value="XM_067058081.1"/>
</dbReference>
<dbReference type="AlphaFoldDB" id="A0A7M5VCN8"/>
<evidence type="ECO:0000313" key="4">
    <source>
        <dbReference type="Proteomes" id="UP000594262"/>
    </source>
</evidence>
<sequence>MMEERFYSNLASIFRVLLHQPSSIVDDTAVERLLLMLQKYSQSHNDDVFIRSCIAFWENDALWENGVSASFALRLSTCMVCQQNISTELRNSIHLLYKKCIEKTDKFAIVPIKHGFYEGLNVIFSEKPFPGEWFLFVEENMDVIWEDMSTTSTFIRKTIISFMANFLNHSLQEDKAQSLFDLISTTKVITVIDSFINCLTLLIELNITSFINVVTKTIILQKALELCLREDGNVENVPRTFKLSIVHLLTSIKNRRDHVTWKEILQTKEKPHIYLKRILDGLSNKQDGTLSMFCLSLLQNNTSKASEHCFPDDWNITILKLMTSSVMQPNISDVKKWKIDLLTVIDMSSKIGNELYEDENCAALLNQWCSFLLKLLRCSTNNMADVQLERHHVSMINNHKLSRMVFLYLKELDIHYLCEEVRAMFVRVLLDIILGTDLQFQWASLDNIRKQIQNGHHLHVIKTVCARDYQMEFGDILYMKLQNENWEIKDSVLALYDVLIHNVKSKGCEVSKNILSNNRCWCKELLALLDNEESFVRSKSCLLIQNVVLTDDVKKIFLQENELQNEGEVWERIKAIFLDPYRADDMFTRRSVLKLLSAWVRYDVFDQSNVADSTTILTNAALDFDWEIRYACLDVVLTIIKQDETGLLDFVFEIFNDVIMLGLKDAEYKVRTKTLECLKEFQIQLLATQQHNSNILMELPLYNESGFEILTIDALRHFVTSYNFHKALDDVTEMDENVKDDCVSFMQDILYSAKKADDNLLIDCY</sequence>
<dbReference type="GO" id="GO:0005737">
    <property type="term" value="C:cytoplasm"/>
    <property type="evidence" value="ECO:0007669"/>
    <property type="project" value="UniProtKB-SubCell"/>
</dbReference>
<keyword evidence="2" id="KW-0963">Cytoplasm</keyword>
<dbReference type="PANTHER" id="PTHR21331:SF2">
    <property type="entry name" value="BRCA1-ASSOCIATED ATM ACTIVATOR 1"/>
    <property type="match status" value="1"/>
</dbReference>
<protein>
    <submittedName>
        <fullName evidence="3">Uncharacterized protein</fullName>
    </submittedName>
</protein>
<keyword evidence="4" id="KW-1185">Reference proteome</keyword>
<evidence type="ECO:0000256" key="2">
    <source>
        <dbReference type="ARBA" id="ARBA00022490"/>
    </source>
</evidence>
<dbReference type="SUPFAM" id="SSF48371">
    <property type="entry name" value="ARM repeat"/>
    <property type="match status" value="1"/>
</dbReference>
<evidence type="ECO:0000256" key="1">
    <source>
        <dbReference type="ARBA" id="ARBA00004496"/>
    </source>
</evidence>
<reference evidence="3" key="1">
    <citation type="submission" date="2021-01" db="UniProtKB">
        <authorList>
            <consortium name="EnsemblMetazoa"/>
        </authorList>
    </citation>
    <scope>IDENTIFICATION</scope>
</reference>
<dbReference type="GO" id="GO:0005634">
    <property type="term" value="C:nucleus"/>
    <property type="evidence" value="ECO:0007669"/>
    <property type="project" value="TreeGrafter"/>
</dbReference>
<dbReference type="PANTHER" id="PTHR21331">
    <property type="entry name" value="BRCA1-ASSOCIATED ATM ACTIVATOR 1"/>
    <property type="match status" value="1"/>
</dbReference>
<name>A0A7M5VCN8_9CNID</name>